<gene>
    <name evidence="1" type="ORF">H4W30_000639</name>
</gene>
<comment type="caution">
    <text evidence="1">The sequence shown here is derived from an EMBL/GenBank/DDBJ whole genome shotgun (WGS) entry which is preliminary data.</text>
</comment>
<proteinExistence type="predicted"/>
<evidence type="ECO:0000313" key="2">
    <source>
        <dbReference type="Proteomes" id="UP000656548"/>
    </source>
</evidence>
<reference evidence="1 2" key="1">
    <citation type="submission" date="2020-10" db="EMBL/GenBank/DDBJ databases">
        <title>Sequencing the genomes of 1000 actinobacteria strains.</title>
        <authorList>
            <person name="Klenk H.-P."/>
        </authorList>
    </citation>
    <scope>NUCLEOTIDE SEQUENCE [LARGE SCALE GENOMIC DNA]</scope>
    <source>
        <strain evidence="1 2">DSM 46661</strain>
    </source>
</reference>
<sequence length="62" mass="6823">MITRMVIDRDGTTLECERCGRPTVHVARLVADNGGEVGQTLVCTFCRPHRADQVTRDGTAVH</sequence>
<name>A0ABR9KZ17_9PSEU</name>
<evidence type="ECO:0000313" key="1">
    <source>
        <dbReference type="EMBL" id="MBE1573610.1"/>
    </source>
</evidence>
<protein>
    <submittedName>
        <fullName evidence="1">Uncharacterized protein</fullName>
    </submittedName>
</protein>
<keyword evidence="2" id="KW-1185">Reference proteome</keyword>
<accession>A0ABR9KZ17</accession>
<dbReference type="RefSeq" id="WP_192741404.1">
    <property type="nucleotide sequence ID" value="NZ_JADBEJ010000001.1"/>
</dbReference>
<organism evidence="1 2">
    <name type="scientific">Amycolatopsis roodepoortensis</name>
    <dbReference type="NCBI Taxonomy" id="700274"/>
    <lineage>
        <taxon>Bacteria</taxon>
        <taxon>Bacillati</taxon>
        <taxon>Actinomycetota</taxon>
        <taxon>Actinomycetes</taxon>
        <taxon>Pseudonocardiales</taxon>
        <taxon>Pseudonocardiaceae</taxon>
        <taxon>Amycolatopsis</taxon>
    </lineage>
</organism>
<dbReference type="EMBL" id="JADBEJ010000001">
    <property type="protein sequence ID" value="MBE1573610.1"/>
    <property type="molecule type" value="Genomic_DNA"/>
</dbReference>
<dbReference type="Proteomes" id="UP000656548">
    <property type="component" value="Unassembled WGS sequence"/>
</dbReference>